<dbReference type="Pfam" id="PF01594">
    <property type="entry name" value="AI-2E_transport"/>
    <property type="match status" value="1"/>
</dbReference>
<evidence type="ECO:0000313" key="11">
    <source>
        <dbReference type="Proteomes" id="UP001266099"/>
    </source>
</evidence>
<comment type="caution">
    <text evidence="10">The sequence shown here is derived from an EMBL/GenBank/DDBJ whole genome shotgun (WGS) entry which is preliminary data.</text>
</comment>
<evidence type="ECO:0000313" key="10">
    <source>
        <dbReference type="EMBL" id="MDR6938948.1"/>
    </source>
</evidence>
<organism evidence="10 11">
    <name type="scientific">Arcanobacterium hippocoleae</name>
    <dbReference type="NCBI Taxonomy" id="149017"/>
    <lineage>
        <taxon>Bacteria</taxon>
        <taxon>Bacillati</taxon>
        <taxon>Actinomycetota</taxon>
        <taxon>Actinomycetes</taxon>
        <taxon>Actinomycetales</taxon>
        <taxon>Actinomycetaceae</taxon>
        <taxon>Arcanobacterium</taxon>
    </lineage>
</organism>
<keyword evidence="4" id="KW-1003">Cell membrane</keyword>
<dbReference type="InterPro" id="IPR002549">
    <property type="entry name" value="AI-2E-like"/>
</dbReference>
<sequence>MLKSGESAAERNYQHIEDKVPQALRTAGAWSWRVIAITIVATSLIWFSGQFSTILIALMVALLIAVVAEPVAAKMRNSFGWPPALAACLTLLLATLIVLLMLGASSTGIYQGFFDLRENVEDGIGTLVAWIGERFPNYEDQVTKFWSQLQSFVTNNSGRIAGGVLAISNSVTTFLTGAMVTFFALFFFLKDGRRLWQWCVRLFPAEYRDNVNESGIRIWVTVGNYTRTQAIVAIVDAIGVAAIAMLLGTPFSLSLPIAVLVFIGAFIPIVGALVSGSAAILVVLVNTGNIWMAVAMIVGVLLVQQIEGNLLQPILQGNALNMHPLAILLLVMAGSGVAGIVGALFVVPFSAAFNAVVLYLNGHDIYPYLDRDPNRPGGPKKPFSKYAQEHWKEFDEKVVQHESPKARKRLKKLAKKAENKAK</sequence>
<name>A0ABU1T0P6_9ACTO</name>
<dbReference type="Proteomes" id="UP001266099">
    <property type="component" value="Unassembled WGS sequence"/>
</dbReference>
<dbReference type="PANTHER" id="PTHR21716">
    <property type="entry name" value="TRANSMEMBRANE PROTEIN"/>
    <property type="match status" value="1"/>
</dbReference>
<evidence type="ECO:0000256" key="9">
    <source>
        <dbReference type="SAM" id="Phobius"/>
    </source>
</evidence>
<dbReference type="RefSeq" id="WP_309955173.1">
    <property type="nucleotide sequence ID" value="NZ_CP136414.1"/>
</dbReference>
<evidence type="ECO:0000256" key="7">
    <source>
        <dbReference type="ARBA" id="ARBA00023136"/>
    </source>
</evidence>
<protein>
    <submittedName>
        <fullName evidence="10">PurR-regulated permease PerM</fullName>
    </submittedName>
</protein>
<feature type="transmembrane region" description="Helical" evidence="9">
    <location>
        <begin position="257"/>
        <end position="283"/>
    </location>
</feature>
<comment type="similarity">
    <text evidence="2">Belongs to the autoinducer-2 exporter (AI-2E) (TC 2.A.86) family.</text>
</comment>
<comment type="subcellular location">
    <subcellularLocation>
        <location evidence="1">Cell membrane</location>
        <topology evidence="1">Multi-pass membrane protein</topology>
    </subcellularLocation>
</comment>
<feature type="transmembrane region" description="Helical" evidence="9">
    <location>
        <begin position="326"/>
        <end position="359"/>
    </location>
</feature>
<evidence type="ECO:0000256" key="1">
    <source>
        <dbReference type="ARBA" id="ARBA00004651"/>
    </source>
</evidence>
<feature type="transmembrane region" description="Helical" evidence="9">
    <location>
        <begin position="230"/>
        <end position="251"/>
    </location>
</feature>
<reference evidence="10 11" key="1">
    <citation type="submission" date="2023-07" db="EMBL/GenBank/DDBJ databases">
        <title>Sequencing the genomes of 1000 actinobacteria strains.</title>
        <authorList>
            <person name="Klenk H.-P."/>
        </authorList>
    </citation>
    <scope>NUCLEOTIDE SEQUENCE [LARGE SCALE GENOMIC DNA]</scope>
    <source>
        <strain evidence="10 11">DSM 15539</strain>
    </source>
</reference>
<keyword evidence="6 9" id="KW-1133">Transmembrane helix</keyword>
<feature type="transmembrane region" description="Helical" evidence="9">
    <location>
        <begin position="290"/>
        <end position="306"/>
    </location>
</feature>
<evidence type="ECO:0000256" key="3">
    <source>
        <dbReference type="ARBA" id="ARBA00022448"/>
    </source>
</evidence>
<dbReference type="EMBL" id="JAVDUJ010000001">
    <property type="protein sequence ID" value="MDR6938948.1"/>
    <property type="molecule type" value="Genomic_DNA"/>
</dbReference>
<proteinExistence type="inferred from homology"/>
<keyword evidence="7 9" id="KW-0472">Membrane</keyword>
<keyword evidence="5 9" id="KW-0812">Transmembrane</keyword>
<gene>
    <name evidence="10" type="ORF">J2S36_000491</name>
</gene>
<feature type="region of interest" description="Disordered" evidence="8">
    <location>
        <begin position="397"/>
        <end position="422"/>
    </location>
</feature>
<evidence type="ECO:0000256" key="4">
    <source>
        <dbReference type="ARBA" id="ARBA00022475"/>
    </source>
</evidence>
<dbReference type="PANTHER" id="PTHR21716:SF53">
    <property type="entry name" value="PERMEASE PERM-RELATED"/>
    <property type="match status" value="1"/>
</dbReference>
<accession>A0ABU1T0P6</accession>
<feature type="transmembrane region" description="Helical" evidence="9">
    <location>
        <begin position="160"/>
        <end position="188"/>
    </location>
</feature>
<keyword evidence="3" id="KW-0813">Transport</keyword>
<feature type="transmembrane region" description="Helical" evidence="9">
    <location>
        <begin position="30"/>
        <end position="48"/>
    </location>
</feature>
<feature type="transmembrane region" description="Helical" evidence="9">
    <location>
        <begin position="84"/>
        <end position="104"/>
    </location>
</feature>
<evidence type="ECO:0000256" key="2">
    <source>
        <dbReference type="ARBA" id="ARBA00009773"/>
    </source>
</evidence>
<evidence type="ECO:0000256" key="8">
    <source>
        <dbReference type="SAM" id="MobiDB-lite"/>
    </source>
</evidence>
<feature type="transmembrane region" description="Helical" evidence="9">
    <location>
        <begin position="54"/>
        <end position="72"/>
    </location>
</feature>
<evidence type="ECO:0000256" key="5">
    <source>
        <dbReference type="ARBA" id="ARBA00022692"/>
    </source>
</evidence>
<evidence type="ECO:0000256" key="6">
    <source>
        <dbReference type="ARBA" id="ARBA00022989"/>
    </source>
</evidence>
<keyword evidence="11" id="KW-1185">Reference proteome</keyword>